<keyword evidence="5" id="KW-1185">Reference proteome</keyword>
<dbReference type="SMART" id="SM00062">
    <property type="entry name" value="PBPb"/>
    <property type="match status" value="1"/>
</dbReference>
<dbReference type="SUPFAM" id="SSF53850">
    <property type="entry name" value="Periplasmic binding protein-like II"/>
    <property type="match status" value="1"/>
</dbReference>
<dbReference type="PANTHER" id="PTHR35936">
    <property type="entry name" value="MEMBRANE-BOUND LYTIC MUREIN TRANSGLYCOSYLASE F"/>
    <property type="match status" value="1"/>
</dbReference>
<feature type="chain" id="PRO_5045090659" evidence="2">
    <location>
        <begin position="26"/>
        <end position="260"/>
    </location>
</feature>
<evidence type="ECO:0000256" key="2">
    <source>
        <dbReference type="SAM" id="SignalP"/>
    </source>
</evidence>
<dbReference type="Pfam" id="PF00497">
    <property type="entry name" value="SBP_bac_3"/>
    <property type="match status" value="1"/>
</dbReference>
<evidence type="ECO:0000259" key="3">
    <source>
        <dbReference type="SMART" id="SM00062"/>
    </source>
</evidence>
<feature type="signal peptide" evidence="2">
    <location>
        <begin position="1"/>
        <end position="25"/>
    </location>
</feature>
<comment type="caution">
    <text evidence="4">The sequence shown here is derived from an EMBL/GenBank/DDBJ whole genome shotgun (WGS) entry which is preliminary data.</text>
</comment>
<evidence type="ECO:0000313" key="4">
    <source>
        <dbReference type="EMBL" id="MCE4539535.1"/>
    </source>
</evidence>
<organism evidence="4 5">
    <name type="scientific">Pelomonas caseinilytica</name>
    <dbReference type="NCBI Taxonomy" id="2906763"/>
    <lineage>
        <taxon>Bacteria</taxon>
        <taxon>Pseudomonadati</taxon>
        <taxon>Pseudomonadota</taxon>
        <taxon>Betaproteobacteria</taxon>
        <taxon>Burkholderiales</taxon>
        <taxon>Sphaerotilaceae</taxon>
        <taxon>Roseateles</taxon>
    </lineage>
</organism>
<dbReference type="EMBL" id="JAJTWT010000009">
    <property type="protein sequence ID" value="MCE4539535.1"/>
    <property type="molecule type" value="Genomic_DNA"/>
</dbReference>
<dbReference type="InterPro" id="IPR001638">
    <property type="entry name" value="Solute-binding_3/MltF_N"/>
</dbReference>
<dbReference type="RefSeq" id="WP_233394055.1">
    <property type="nucleotide sequence ID" value="NZ_JAJTWT010000009.1"/>
</dbReference>
<proteinExistence type="predicted"/>
<evidence type="ECO:0000256" key="1">
    <source>
        <dbReference type="ARBA" id="ARBA00022729"/>
    </source>
</evidence>
<keyword evidence="1 2" id="KW-0732">Signal</keyword>
<accession>A0ABS8XQN9</accession>
<dbReference type="Proteomes" id="UP001201463">
    <property type="component" value="Unassembled WGS sequence"/>
</dbReference>
<evidence type="ECO:0000313" key="5">
    <source>
        <dbReference type="Proteomes" id="UP001201463"/>
    </source>
</evidence>
<dbReference type="Gene3D" id="3.40.190.10">
    <property type="entry name" value="Periplasmic binding protein-like II"/>
    <property type="match status" value="2"/>
</dbReference>
<feature type="domain" description="Solute-binding protein family 3/N-terminal" evidence="3">
    <location>
        <begin position="30"/>
        <end position="259"/>
    </location>
</feature>
<reference evidence="4 5" key="1">
    <citation type="submission" date="2021-12" db="EMBL/GenBank/DDBJ databases">
        <title>Genome seq of p7.</title>
        <authorList>
            <person name="Seo T."/>
        </authorList>
    </citation>
    <scope>NUCLEOTIDE SEQUENCE [LARGE SCALE GENOMIC DNA]</scope>
    <source>
        <strain evidence="4 5">P7</strain>
    </source>
</reference>
<name>A0ABS8XQN9_9BURK</name>
<protein>
    <submittedName>
        <fullName evidence="4">Transporter substrate-binding domain-containing protein</fullName>
    </submittedName>
</protein>
<gene>
    <name evidence="4" type="ORF">LXT12_19980</name>
</gene>
<dbReference type="PANTHER" id="PTHR35936:SF6">
    <property type="entry name" value="AMINO ACID ABC TRANSPORTER SUBSTRATE-BINDING PAAT FAMILY PROTEIN"/>
    <property type="match status" value="1"/>
</dbReference>
<sequence>MRRFAQGLAVLGLVAAALAPASARADEDCELRVRWAEDPPYFIARGGHVDGLMMEVLTETLARMGCRPVWVELPWARALLELQQGRIDVVAGALRRPDREAYAYFVDGRFQSRNRLYMRAADLPRLAGATTLAGALRADLRLGVQIGVVYGPEYSELLQQPALRRQFTQSGTRRNLWQMLDIGRVDGVLASEFTARWELDQLGLSSRLVPTPVVLSPEPTYVMLSRRTVAPARLELFRQASEAMEHDGTVKRIAARYLDH</sequence>